<evidence type="ECO:0000313" key="2">
    <source>
        <dbReference type="EMBL" id="AGO83286.1"/>
    </source>
</evidence>
<evidence type="ECO:0000313" key="3">
    <source>
        <dbReference type="Proteomes" id="UP000201566"/>
    </source>
</evidence>
<dbReference type="RefSeq" id="YP_008319955.1">
    <property type="nucleotide sequence ID" value="NC_021858.1"/>
</dbReference>
<organism evidence="2 3">
    <name type="scientific">Pandoravirus dulcis</name>
    <dbReference type="NCBI Taxonomy" id="1349409"/>
    <lineage>
        <taxon>Viruses</taxon>
        <taxon>Pandoravirus</taxon>
    </lineage>
</organism>
<proteinExistence type="predicted"/>
<reference evidence="2 3" key="1">
    <citation type="journal article" date="2013" name="Science">
        <title>Pandoraviruses: amoeba viruses with genomes up to 2.5 Mb reaching that of parasitic eukaryotes.</title>
        <authorList>
            <person name="Philippe N."/>
            <person name="Legendre M."/>
            <person name="Doutre G."/>
            <person name="Coute Y."/>
            <person name="Poirot O."/>
            <person name="Lescot M."/>
            <person name="Arslan D."/>
            <person name="Seltzer V."/>
            <person name="Bertaux L."/>
            <person name="Bruley C."/>
            <person name="Garin J."/>
            <person name="Claverie J.M."/>
            <person name="Abergel C."/>
        </authorList>
    </citation>
    <scope>NUCLEOTIDE SEQUENCE [LARGE SCALE GENOMIC DNA]</scope>
    <source>
        <strain evidence="2">Melbourne</strain>
    </source>
</reference>
<protein>
    <submittedName>
        <fullName evidence="2">BTB domain containing protein</fullName>
    </submittedName>
</protein>
<dbReference type="InterPro" id="IPR000210">
    <property type="entry name" value="BTB/POZ_dom"/>
</dbReference>
<dbReference type="EMBL" id="KC977570">
    <property type="protein sequence ID" value="AGO83286.1"/>
    <property type="molecule type" value="Genomic_DNA"/>
</dbReference>
<dbReference type="GeneID" id="16513103"/>
<sequence length="331" mass="36197">MYTPYADAVRRLRKMRHRMCDCTIELTPSNKGGDDGVAREPITAHRAVLARWPYFKALFARADPARVDVGTGDARGTFRVVYAAAIPFAASSVCTLVDMAYDDAKIALIKDPAACDPVDVINCALYLGVRTRHVHALVAHAVEALLDCLPPTPDGARPESADVGAFVLHMLAGDLGEPVKRGLVARLYYLMPDADRAAAVDAHGDRLPSLPLCYAMSAALPLGLRVCCDRIDTTFRRKKHVVSDALTTLTVDFSRDDVVCMDGMNEMDVVLHVVSTAAAFWHCRVRFLHPIEPCNEWTLVLCAGALTARSTVSDMYRSTLTVCEVDLWPVP</sequence>
<dbReference type="InterPro" id="IPR011333">
    <property type="entry name" value="SKP1/BTB/POZ_sf"/>
</dbReference>
<name>S4VZ09_9VIRU</name>
<evidence type="ECO:0000259" key="1">
    <source>
        <dbReference type="PROSITE" id="PS50097"/>
    </source>
</evidence>
<dbReference type="Gene3D" id="3.30.710.10">
    <property type="entry name" value="Potassium Channel Kv1.1, Chain A"/>
    <property type="match status" value="1"/>
</dbReference>
<dbReference type="KEGG" id="vg:16513103"/>
<accession>S4VZ09</accession>
<feature type="domain" description="BTB" evidence="1">
    <location>
        <begin position="20"/>
        <end position="90"/>
    </location>
</feature>
<dbReference type="Proteomes" id="UP000201566">
    <property type="component" value="Segment"/>
</dbReference>
<dbReference type="PROSITE" id="PS50097">
    <property type="entry name" value="BTB"/>
    <property type="match status" value="1"/>
</dbReference>
<gene>
    <name evidence="2" type="ORF">pdul_cds_1016</name>
</gene>